<name>A0ABQ5EV39_9ASTR</name>
<reference evidence="2" key="2">
    <citation type="submission" date="2022-01" db="EMBL/GenBank/DDBJ databases">
        <authorList>
            <person name="Yamashiro T."/>
            <person name="Shiraishi A."/>
            <person name="Satake H."/>
            <person name="Nakayama K."/>
        </authorList>
    </citation>
    <scope>NUCLEOTIDE SEQUENCE</scope>
</reference>
<feature type="compositionally biased region" description="Basic and acidic residues" evidence="1">
    <location>
        <begin position="99"/>
        <end position="108"/>
    </location>
</feature>
<evidence type="ECO:0000313" key="2">
    <source>
        <dbReference type="EMBL" id="GJT54372.1"/>
    </source>
</evidence>
<accession>A0ABQ5EV39</accession>
<gene>
    <name evidence="2" type="ORF">Tco_0989426</name>
</gene>
<reference evidence="2" key="1">
    <citation type="journal article" date="2022" name="Int. J. Mol. Sci.">
        <title>Draft Genome of Tanacetum Coccineum: Genomic Comparison of Closely Related Tanacetum-Family Plants.</title>
        <authorList>
            <person name="Yamashiro T."/>
            <person name="Shiraishi A."/>
            <person name="Nakayama K."/>
            <person name="Satake H."/>
        </authorList>
    </citation>
    <scope>NUCLEOTIDE SEQUENCE</scope>
</reference>
<dbReference type="EMBL" id="BQNB010016666">
    <property type="protein sequence ID" value="GJT54372.1"/>
    <property type="molecule type" value="Genomic_DNA"/>
</dbReference>
<keyword evidence="3" id="KW-1185">Reference proteome</keyword>
<sequence>MGNRCRISGSAIEDDPRMARTFFRTMSVRDKQLPLNRQEHTTQNELFIEISMDLQLTTKFRYLNEFFGPRLFVAVEVSLKERNNGFMQGSLNEHKRKMVGHEDKKQQS</sequence>
<feature type="region of interest" description="Disordered" evidence="1">
    <location>
        <begin position="88"/>
        <end position="108"/>
    </location>
</feature>
<comment type="caution">
    <text evidence="2">The sequence shown here is derived from an EMBL/GenBank/DDBJ whole genome shotgun (WGS) entry which is preliminary data.</text>
</comment>
<dbReference type="Proteomes" id="UP001151760">
    <property type="component" value="Unassembled WGS sequence"/>
</dbReference>
<evidence type="ECO:0000313" key="3">
    <source>
        <dbReference type="Proteomes" id="UP001151760"/>
    </source>
</evidence>
<organism evidence="2 3">
    <name type="scientific">Tanacetum coccineum</name>
    <dbReference type="NCBI Taxonomy" id="301880"/>
    <lineage>
        <taxon>Eukaryota</taxon>
        <taxon>Viridiplantae</taxon>
        <taxon>Streptophyta</taxon>
        <taxon>Embryophyta</taxon>
        <taxon>Tracheophyta</taxon>
        <taxon>Spermatophyta</taxon>
        <taxon>Magnoliopsida</taxon>
        <taxon>eudicotyledons</taxon>
        <taxon>Gunneridae</taxon>
        <taxon>Pentapetalae</taxon>
        <taxon>asterids</taxon>
        <taxon>campanulids</taxon>
        <taxon>Asterales</taxon>
        <taxon>Asteraceae</taxon>
        <taxon>Asteroideae</taxon>
        <taxon>Anthemideae</taxon>
        <taxon>Anthemidinae</taxon>
        <taxon>Tanacetum</taxon>
    </lineage>
</organism>
<proteinExistence type="predicted"/>
<evidence type="ECO:0000256" key="1">
    <source>
        <dbReference type="SAM" id="MobiDB-lite"/>
    </source>
</evidence>
<protein>
    <submittedName>
        <fullName evidence="2">Uncharacterized protein</fullName>
    </submittedName>
</protein>